<protein>
    <submittedName>
        <fullName evidence="1">Uncharacterized protein</fullName>
    </submittedName>
</protein>
<proteinExistence type="predicted"/>
<sequence>MEIGSSEKKQKIENSSNAPTYRYIVSLLGVSGICNLVEMASR</sequence>
<gene>
    <name evidence="1" type="ORF">METZ01_LOCUS441488</name>
</gene>
<evidence type="ECO:0000313" key="1">
    <source>
        <dbReference type="EMBL" id="SVD88634.1"/>
    </source>
</evidence>
<name>A0A382YZE4_9ZZZZ</name>
<reference evidence="1" key="1">
    <citation type="submission" date="2018-05" db="EMBL/GenBank/DDBJ databases">
        <authorList>
            <person name="Lanie J.A."/>
            <person name="Ng W.-L."/>
            <person name="Kazmierczak K.M."/>
            <person name="Andrzejewski T.M."/>
            <person name="Davidsen T.M."/>
            <person name="Wayne K.J."/>
            <person name="Tettelin H."/>
            <person name="Glass J.I."/>
            <person name="Rusch D."/>
            <person name="Podicherti R."/>
            <person name="Tsui H.-C.T."/>
            <person name="Winkler M.E."/>
        </authorList>
    </citation>
    <scope>NUCLEOTIDE SEQUENCE</scope>
</reference>
<dbReference type="EMBL" id="UINC01179775">
    <property type="protein sequence ID" value="SVD88634.1"/>
    <property type="molecule type" value="Genomic_DNA"/>
</dbReference>
<accession>A0A382YZE4</accession>
<dbReference type="AlphaFoldDB" id="A0A382YZE4"/>
<organism evidence="1">
    <name type="scientific">marine metagenome</name>
    <dbReference type="NCBI Taxonomy" id="408172"/>
    <lineage>
        <taxon>unclassified sequences</taxon>
        <taxon>metagenomes</taxon>
        <taxon>ecological metagenomes</taxon>
    </lineage>
</organism>